<dbReference type="OrthoDB" id="8967064at2"/>
<evidence type="ECO:0000313" key="3">
    <source>
        <dbReference type="Proteomes" id="UP000256862"/>
    </source>
</evidence>
<organism evidence="2 3">
    <name type="scientific">Cupriavidus oxalaticus</name>
    <dbReference type="NCBI Taxonomy" id="96344"/>
    <lineage>
        <taxon>Bacteria</taxon>
        <taxon>Pseudomonadati</taxon>
        <taxon>Pseudomonadota</taxon>
        <taxon>Betaproteobacteria</taxon>
        <taxon>Burkholderiales</taxon>
        <taxon>Burkholderiaceae</taxon>
        <taxon>Cupriavidus</taxon>
    </lineage>
</organism>
<keyword evidence="4" id="KW-1185">Reference proteome</keyword>
<dbReference type="Proteomes" id="UP000256862">
    <property type="component" value="Chromosome CO2235"/>
</dbReference>
<reference evidence="2 3" key="1">
    <citation type="submission" date="2018-01" db="EMBL/GenBank/DDBJ databases">
        <authorList>
            <person name="Clerissi C."/>
        </authorList>
    </citation>
    <scope>NUCLEOTIDE SEQUENCE [LARGE SCALE GENOMIC DNA]</scope>
    <source>
        <strain evidence="2">Cupriavidus oxalaticus LMG 2235</strain>
    </source>
</reference>
<reference evidence="1 4" key="2">
    <citation type="submission" date="2021-02" db="EMBL/GenBank/DDBJ databases">
        <title>Complete Genome Sequence of Cupriavidus oxalaticus Strain Ox1, a Soil Oxalate-Degrading Species.</title>
        <authorList>
            <person name="Palmieri F."/>
            <person name="Udriet P."/>
            <person name="Deuasquier M."/>
            <person name="Beaudoing E."/>
            <person name="Johnson S.L."/>
            <person name="Davenport K.W."/>
            <person name="Chain P.S."/>
            <person name="Bindschedler S."/>
            <person name="Junier P."/>
        </authorList>
    </citation>
    <scope>NUCLEOTIDE SEQUENCE [LARGE SCALE GENOMIC DNA]</scope>
    <source>
        <strain evidence="1 4">Ox1</strain>
    </source>
</reference>
<accession>A0A976G990</accession>
<evidence type="ECO:0000313" key="2">
    <source>
        <dbReference type="EMBL" id="SPC12787.1"/>
    </source>
</evidence>
<dbReference type="Proteomes" id="UP000623307">
    <property type="component" value="Chromosome 2"/>
</dbReference>
<dbReference type="EMBL" id="OGUS01000115">
    <property type="protein sequence ID" value="SPC12787.1"/>
    <property type="molecule type" value="Genomic_DNA"/>
</dbReference>
<gene>
    <name evidence="2" type="ORF">CO2235_150442</name>
    <name evidence="1" type="ORF">JTE92_22330</name>
</gene>
<evidence type="ECO:0000313" key="4">
    <source>
        <dbReference type="Proteomes" id="UP000623307"/>
    </source>
</evidence>
<dbReference type="EMBL" id="CP069812">
    <property type="protein sequence ID" value="QRQ92868.1"/>
    <property type="molecule type" value="Genomic_DNA"/>
</dbReference>
<proteinExistence type="predicted"/>
<protein>
    <submittedName>
        <fullName evidence="1">DUF1484 family protein</fullName>
    </submittedName>
</protein>
<dbReference type="GeneID" id="303492297"/>
<evidence type="ECO:0000313" key="1">
    <source>
        <dbReference type="EMBL" id="QRQ92868.1"/>
    </source>
</evidence>
<dbReference type="RefSeq" id="WP_084254492.1">
    <property type="nucleotide sequence ID" value="NZ_CP069810.1"/>
</dbReference>
<sequence>MHTRNYHTTDVLNIVPAGTAESLERISAGLSAILSLLEKESERSASTHEIHCLLAMVKSQLDLAASELCPADGLTGSGKTKSPHCRAGFSL</sequence>
<dbReference type="AlphaFoldDB" id="A0A976G990"/>
<name>A0A976G990_9BURK</name>